<evidence type="ECO:0000313" key="2">
    <source>
        <dbReference type="EMBL" id="PAN44241.2"/>
    </source>
</evidence>
<dbReference type="EMBL" id="CM008054">
    <property type="protein sequence ID" value="PAN44241.2"/>
    <property type="molecule type" value="Genomic_DNA"/>
</dbReference>
<feature type="region of interest" description="Disordered" evidence="1">
    <location>
        <begin position="34"/>
        <end position="67"/>
    </location>
</feature>
<dbReference type="AlphaFoldDB" id="A0A2S3IGM0"/>
<accession>A0A2S3IGM0</accession>
<sequence>MVAAGCTRSPGPMARSFVGHATVHACLAMARKRRQTRQRSLAMLAKRHANQKKKGHSEKETKSGTQKVFWTPQDDKKICEACVDMIQKKQLMQRQGALADERLNKLLHIFVGTMTKESLGRRCHALKDL</sequence>
<feature type="compositionally biased region" description="Basic residues" evidence="1">
    <location>
        <begin position="45"/>
        <end position="56"/>
    </location>
</feature>
<reference evidence="2" key="1">
    <citation type="submission" date="2018-04" db="EMBL/GenBank/DDBJ databases">
        <title>WGS assembly of Panicum hallii.</title>
        <authorList>
            <person name="Lovell J."/>
            <person name="Jenkins J."/>
            <person name="Lowry D."/>
            <person name="Mamidi S."/>
            <person name="Sreedasyam A."/>
            <person name="Weng X."/>
            <person name="Barry K."/>
            <person name="Bonette J."/>
            <person name="Campitelli B."/>
            <person name="Daum C."/>
            <person name="Gordon S."/>
            <person name="Gould B."/>
            <person name="Lipzen A."/>
            <person name="Macqueen A."/>
            <person name="Palacio-Mejia J."/>
            <person name="Plott C."/>
            <person name="Shakirov E."/>
            <person name="Shu S."/>
            <person name="Yoshinaga Y."/>
            <person name="Zane M."/>
            <person name="Rokhsar D."/>
            <person name="Grimwood J."/>
            <person name="Schmutz J."/>
            <person name="Juenger T."/>
        </authorList>
    </citation>
    <scope>NUCLEOTIDE SEQUENCE [LARGE SCALE GENOMIC DNA]</scope>
    <source>
        <strain evidence="2">FIL2</strain>
    </source>
</reference>
<evidence type="ECO:0000256" key="1">
    <source>
        <dbReference type="SAM" id="MobiDB-lite"/>
    </source>
</evidence>
<gene>
    <name evidence="2" type="ORF">PAHAL_9G027200</name>
</gene>
<dbReference type="Proteomes" id="UP000243499">
    <property type="component" value="Chromosome 9"/>
</dbReference>
<protein>
    <submittedName>
        <fullName evidence="2">Uncharacterized protein</fullName>
    </submittedName>
</protein>
<dbReference type="Gramene" id="PAN44241">
    <property type="protein sequence ID" value="PAN44241"/>
    <property type="gene ID" value="PAHAL_9G027200"/>
</dbReference>
<name>A0A2S3IGM0_9POAL</name>
<organism evidence="2">
    <name type="scientific">Panicum hallii</name>
    <dbReference type="NCBI Taxonomy" id="206008"/>
    <lineage>
        <taxon>Eukaryota</taxon>
        <taxon>Viridiplantae</taxon>
        <taxon>Streptophyta</taxon>
        <taxon>Embryophyta</taxon>
        <taxon>Tracheophyta</taxon>
        <taxon>Spermatophyta</taxon>
        <taxon>Magnoliopsida</taxon>
        <taxon>Liliopsida</taxon>
        <taxon>Poales</taxon>
        <taxon>Poaceae</taxon>
        <taxon>PACMAD clade</taxon>
        <taxon>Panicoideae</taxon>
        <taxon>Panicodae</taxon>
        <taxon>Paniceae</taxon>
        <taxon>Panicinae</taxon>
        <taxon>Panicum</taxon>
        <taxon>Panicum sect. Panicum</taxon>
    </lineage>
</organism>
<proteinExistence type="predicted"/>